<gene>
    <name evidence="1" type="ORF">Q3V30_12375</name>
</gene>
<evidence type="ECO:0000313" key="1">
    <source>
        <dbReference type="EMBL" id="WLS77286.1"/>
    </source>
</evidence>
<reference evidence="1 2" key="1">
    <citation type="submission" date="2023-07" db="EMBL/GenBank/DDBJ databases">
        <title>Pathogenic bacteria of pear tree diseases.</title>
        <authorList>
            <person name="Zhang Z."/>
            <person name="He L."/>
            <person name="Huang R."/>
        </authorList>
    </citation>
    <scope>NUCLEOTIDE SEQUENCE [LARGE SCALE GENOMIC DNA]</scope>
    <source>
        <strain evidence="1 2">DE2</strain>
    </source>
</reference>
<dbReference type="EMBL" id="CP132353">
    <property type="protein sequence ID" value="WLS77286.1"/>
    <property type="molecule type" value="Genomic_DNA"/>
</dbReference>
<dbReference type="RefSeq" id="WP_306206073.1">
    <property type="nucleotide sequence ID" value="NZ_CP132353.1"/>
</dbReference>
<evidence type="ECO:0000313" key="2">
    <source>
        <dbReference type="Proteomes" id="UP001228139"/>
    </source>
</evidence>
<dbReference type="Proteomes" id="UP001228139">
    <property type="component" value="Chromosome"/>
</dbReference>
<proteinExistence type="predicted"/>
<protein>
    <submittedName>
        <fullName evidence="1">Uncharacterized protein</fullName>
    </submittedName>
</protein>
<dbReference type="KEGG" id="epi:Q3V30_12375"/>
<organism evidence="1 2">
    <name type="scientific">Erwinia pyri</name>
    <dbReference type="NCBI Taxonomy" id="3062598"/>
    <lineage>
        <taxon>Bacteria</taxon>
        <taxon>Pseudomonadati</taxon>
        <taxon>Pseudomonadota</taxon>
        <taxon>Gammaproteobacteria</taxon>
        <taxon>Enterobacterales</taxon>
        <taxon>Erwiniaceae</taxon>
        <taxon>Erwinia</taxon>
    </lineage>
</organism>
<name>A0AA50HKR4_9GAMM</name>
<dbReference type="AlphaFoldDB" id="A0AA50HKR4"/>
<accession>A0AA50HKR4</accession>
<sequence>MLFAHLAQHLFLLPPAPLMVHLLCPDGFSVAILREDLNKAKAVFATIKTGKTSCSPL</sequence>
<keyword evidence="2" id="KW-1185">Reference proteome</keyword>